<dbReference type="InterPro" id="IPR052043">
    <property type="entry name" value="PolySaccharide_Degr_Enz"/>
</dbReference>
<protein>
    <submittedName>
        <fullName evidence="3">Rhamnogalacturonyl hydrolase YesR</fullName>
    </submittedName>
</protein>
<name>A0A7W7ZDQ4_9BACT</name>
<dbReference type="Pfam" id="PF07470">
    <property type="entry name" value="Glyco_hydro_88"/>
    <property type="match status" value="1"/>
</dbReference>
<organism evidence="3 4">
    <name type="scientific">Granulicella aggregans</name>
    <dbReference type="NCBI Taxonomy" id="474949"/>
    <lineage>
        <taxon>Bacteria</taxon>
        <taxon>Pseudomonadati</taxon>
        <taxon>Acidobacteriota</taxon>
        <taxon>Terriglobia</taxon>
        <taxon>Terriglobales</taxon>
        <taxon>Acidobacteriaceae</taxon>
        <taxon>Granulicella</taxon>
    </lineage>
</organism>
<keyword evidence="2" id="KW-0732">Signal</keyword>
<keyword evidence="4" id="KW-1185">Reference proteome</keyword>
<dbReference type="Gene3D" id="1.50.10.10">
    <property type="match status" value="1"/>
</dbReference>
<accession>A0A7W7ZDQ4</accession>
<dbReference type="GO" id="GO:0016787">
    <property type="term" value="F:hydrolase activity"/>
    <property type="evidence" value="ECO:0007669"/>
    <property type="project" value="UniProtKB-KW"/>
</dbReference>
<sequence length="398" mass="44273">MYRGLLTAGVAACIFFLTIPHASGQTLAPASRSRADVPGVGDTLDDPLPLAGQSPALNRRAVRAAMRKVGDWELHRATIYFNQDWTFAALYAGYSAAAKTLPDAGYYEAMLAMGAKFDWKLGPRLSHADDQAIGQTYLDLYEQEREANRITPTKEQFDALMKTADDPAKPVWWWCDALFMAPPVWGRLYKATGERSYLDYMDHEWWITSSLLYDPQEHLYFRDATFLQKHEANGKKLFWSRGNGWVMAGIARVLDEMPADYPTRSKYIAQYREMAARIASLQGADGLWRPGLLDADAYKLPEVSGSAFFVYAMAWGINQSILDRRTYLPIVQKGWKGLVEHIYVDGRLGCIQPIGAAPGDFSASSSYVYGVGAYLLAGSEVDRIAGDSGRDVKSKGAK</sequence>
<evidence type="ECO:0000256" key="2">
    <source>
        <dbReference type="SAM" id="SignalP"/>
    </source>
</evidence>
<dbReference type="InterPro" id="IPR012341">
    <property type="entry name" value="6hp_glycosidase-like_sf"/>
</dbReference>
<evidence type="ECO:0000313" key="4">
    <source>
        <dbReference type="Proteomes" id="UP000540989"/>
    </source>
</evidence>
<dbReference type="SUPFAM" id="SSF48208">
    <property type="entry name" value="Six-hairpin glycosidases"/>
    <property type="match status" value="1"/>
</dbReference>
<evidence type="ECO:0000313" key="3">
    <source>
        <dbReference type="EMBL" id="MBB5057922.1"/>
    </source>
</evidence>
<gene>
    <name evidence="3" type="ORF">HDF16_002628</name>
</gene>
<dbReference type="GO" id="GO:0005975">
    <property type="term" value="P:carbohydrate metabolic process"/>
    <property type="evidence" value="ECO:0007669"/>
    <property type="project" value="InterPro"/>
</dbReference>
<feature type="signal peptide" evidence="2">
    <location>
        <begin position="1"/>
        <end position="22"/>
    </location>
</feature>
<proteinExistence type="predicted"/>
<dbReference type="InterPro" id="IPR008928">
    <property type="entry name" value="6-hairpin_glycosidase_sf"/>
</dbReference>
<dbReference type="PANTHER" id="PTHR33886:SF8">
    <property type="entry name" value="UNSATURATED RHAMNOGALACTURONAN HYDROLASE (EUROFUNG)"/>
    <property type="match status" value="1"/>
</dbReference>
<dbReference type="AlphaFoldDB" id="A0A7W7ZDQ4"/>
<reference evidence="3 4" key="1">
    <citation type="submission" date="2020-08" db="EMBL/GenBank/DDBJ databases">
        <title>Genomic Encyclopedia of Type Strains, Phase IV (KMG-V): Genome sequencing to study the core and pangenomes of soil and plant-associated prokaryotes.</title>
        <authorList>
            <person name="Whitman W."/>
        </authorList>
    </citation>
    <scope>NUCLEOTIDE SEQUENCE [LARGE SCALE GENOMIC DNA]</scope>
    <source>
        <strain evidence="3 4">M8UP14</strain>
    </source>
</reference>
<dbReference type="PANTHER" id="PTHR33886">
    <property type="entry name" value="UNSATURATED RHAMNOGALACTURONAN HYDROLASE (EUROFUNG)"/>
    <property type="match status" value="1"/>
</dbReference>
<feature type="chain" id="PRO_5030693039" evidence="2">
    <location>
        <begin position="23"/>
        <end position="398"/>
    </location>
</feature>
<comment type="caution">
    <text evidence="3">The sequence shown here is derived from an EMBL/GenBank/DDBJ whole genome shotgun (WGS) entry which is preliminary data.</text>
</comment>
<dbReference type="Proteomes" id="UP000540989">
    <property type="component" value="Unassembled WGS sequence"/>
</dbReference>
<evidence type="ECO:0000256" key="1">
    <source>
        <dbReference type="ARBA" id="ARBA00022801"/>
    </source>
</evidence>
<dbReference type="RefSeq" id="WP_184217100.1">
    <property type="nucleotide sequence ID" value="NZ_JACHIP010000003.1"/>
</dbReference>
<dbReference type="EMBL" id="JACHIP010000003">
    <property type="protein sequence ID" value="MBB5057922.1"/>
    <property type="molecule type" value="Genomic_DNA"/>
</dbReference>
<dbReference type="InterPro" id="IPR010905">
    <property type="entry name" value="Glyco_hydro_88"/>
</dbReference>
<keyword evidence="1 3" id="KW-0378">Hydrolase</keyword>